<dbReference type="Proteomes" id="UP000543030">
    <property type="component" value="Unassembled WGS sequence"/>
</dbReference>
<keyword evidence="7 14" id="KW-0418">Kinase</keyword>
<dbReference type="Pfam" id="PF01288">
    <property type="entry name" value="HPPK"/>
    <property type="match status" value="1"/>
</dbReference>
<dbReference type="AlphaFoldDB" id="A0A840RGT7"/>
<dbReference type="InterPro" id="IPR035907">
    <property type="entry name" value="Hppk_sf"/>
</dbReference>
<keyword evidence="5 14" id="KW-0808">Transferase</keyword>
<evidence type="ECO:0000256" key="2">
    <source>
        <dbReference type="ARBA" id="ARBA00005810"/>
    </source>
</evidence>
<proteinExistence type="inferred from homology"/>
<comment type="function">
    <text evidence="10">Catalyzes the transfer of pyrophosphate from adenosine triphosphate (ATP) to 6-hydroxymethyl-7,8-dihydropterin, an enzymatic step in folate biosynthesis pathway.</text>
</comment>
<dbReference type="PANTHER" id="PTHR43071:SF1">
    <property type="entry name" value="2-AMINO-4-HYDROXY-6-HYDROXYMETHYLDIHYDROPTERIDINE PYROPHOSPHOKINASE"/>
    <property type="match status" value="1"/>
</dbReference>
<comment type="pathway">
    <text evidence="1">Cofactor biosynthesis; tetrahydrofolate biosynthesis; 2-amino-4-hydroxy-6-hydroxymethyl-7,8-dihydropteridine diphosphate from 7,8-dihydroneopterin triphosphate: step 4/4.</text>
</comment>
<dbReference type="NCBIfam" id="TIGR01498">
    <property type="entry name" value="folK"/>
    <property type="match status" value="1"/>
</dbReference>
<reference evidence="14 15" key="1">
    <citation type="submission" date="2020-08" db="EMBL/GenBank/DDBJ databases">
        <title>Genomic Encyclopedia of Type Strains, Phase IV (KMG-IV): sequencing the most valuable type-strain genomes for metagenomic binning, comparative biology and taxonomic classification.</title>
        <authorList>
            <person name="Goeker M."/>
        </authorList>
    </citation>
    <scope>NUCLEOTIDE SEQUENCE [LARGE SCALE GENOMIC DNA]</scope>
    <source>
        <strain evidence="14 15">DSM 18233</strain>
    </source>
</reference>
<dbReference type="PROSITE" id="PS00794">
    <property type="entry name" value="HPPK"/>
    <property type="match status" value="1"/>
</dbReference>
<evidence type="ECO:0000313" key="14">
    <source>
        <dbReference type="EMBL" id="MBB5191502.1"/>
    </source>
</evidence>
<evidence type="ECO:0000313" key="15">
    <source>
        <dbReference type="Proteomes" id="UP000543030"/>
    </source>
</evidence>
<dbReference type="EMBL" id="JACHHN010000004">
    <property type="protein sequence ID" value="MBB5191502.1"/>
    <property type="molecule type" value="Genomic_DNA"/>
</dbReference>
<gene>
    <name evidence="14" type="ORF">HNQ50_002232</name>
</gene>
<evidence type="ECO:0000256" key="12">
    <source>
        <dbReference type="ARBA" id="ARBA00033413"/>
    </source>
</evidence>
<evidence type="ECO:0000256" key="10">
    <source>
        <dbReference type="ARBA" id="ARBA00029409"/>
    </source>
</evidence>
<dbReference type="CDD" id="cd00483">
    <property type="entry name" value="HPPK"/>
    <property type="match status" value="1"/>
</dbReference>
<comment type="caution">
    <text evidence="14">The sequence shown here is derived from an EMBL/GenBank/DDBJ whole genome shotgun (WGS) entry which is preliminary data.</text>
</comment>
<dbReference type="SUPFAM" id="SSF55083">
    <property type="entry name" value="6-hydroxymethyl-7,8-dihydropterin pyrophosphokinase, HPPK"/>
    <property type="match status" value="1"/>
</dbReference>
<dbReference type="Gene3D" id="3.30.70.560">
    <property type="entry name" value="7,8-Dihydro-6-hydroxymethylpterin-pyrophosphokinase HPPK"/>
    <property type="match status" value="1"/>
</dbReference>
<keyword evidence="15" id="KW-1185">Reference proteome</keyword>
<evidence type="ECO:0000256" key="6">
    <source>
        <dbReference type="ARBA" id="ARBA00022741"/>
    </source>
</evidence>
<evidence type="ECO:0000256" key="4">
    <source>
        <dbReference type="ARBA" id="ARBA00016218"/>
    </source>
</evidence>
<dbReference type="GO" id="GO:0046654">
    <property type="term" value="P:tetrahydrofolate biosynthetic process"/>
    <property type="evidence" value="ECO:0007669"/>
    <property type="project" value="UniProtKB-UniPathway"/>
</dbReference>
<evidence type="ECO:0000256" key="8">
    <source>
        <dbReference type="ARBA" id="ARBA00022840"/>
    </source>
</evidence>
<comment type="similarity">
    <text evidence="2">Belongs to the HPPK family.</text>
</comment>
<dbReference type="GO" id="GO:0003848">
    <property type="term" value="F:2-amino-4-hydroxy-6-hydroxymethyldihydropteridine diphosphokinase activity"/>
    <property type="evidence" value="ECO:0007669"/>
    <property type="project" value="UniProtKB-EC"/>
</dbReference>
<evidence type="ECO:0000256" key="11">
    <source>
        <dbReference type="ARBA" id="ARBA00029766"/>
    </source>
</evidence>
<dbReference type="GO" id="GO:0046656">
    <property type="term" value="P:folic acid biosynthetic process"/>
    <property type="evidence" value="ECO:0007669"/>
    <property type="project" value="UniProtKB-KW"/>
</dbReference>
<dbReference type="GO" id="GO:0005524">
    <property type="term" value="F:ATP binding"/>
    <property type="evidence" value="ECO:0007669"/>
    <property type="project" value="UniProtKB-KW"/>
</dbReference>
<name>A0A840RGT7_9NEIS</name>
<accession>A0A840RGT7</accession>
<evidence type="ECO:0000256" key="3">
    <source>
        <dbReference type="ARBA" id="ARBA00013253"/>
    </source>
</evidence>
<evidence type="ECO:0000256" key="1">
    <source>
        <dbReference type="ARBA" id="ARBA00005051"/>
    </source>
</evidence>
<dbReference type="GO" id="GO:0016301">
    <property type="term" value="F:kinase activity"/>
    <property type="evidence" value="ECO:0007669"/>
    <property type="project" value="UniProtKB-KW"/>
</dbReference>
<evidence type="ECO:0000256" key="9">
    <source>
        <dbReference type="ARBA" id="ARBA00022909"/>
    </source>
</evidence>
<dbReference type="PANTHER" id="PTHR43071">
    <property type="entry name" value="2-AMINO-4-HYDROXY-6-HYDROXYMETHYLDIHYDROPTERIDINE PYROPHOSPHOKINASE"/>
    <property type="match status" value="1"/>
</dbReference>
<dbReference type="EC" id="2.7.6.3" evidence="3"/>
<evidence type="ECO:0000256" key="5">
    <source>
        <dbReference type="ARBA" id="ARBA00022679"/>
    </source>
</evidence>
<feature type="domain" description="7,8-dihydro-6-hydroxymethylpterin-pyrophosphokinase" evidence="13">
    <location>
        <begin position="91"/>
        <end position="102"/>
    </location>
</feature>
<keyword evidence="8" id="KW-0067">ATP-binding</keyword>
<dbReference type="InterPro" id="IPR000550">
    <property type="entry name" value="Hppk"/>
</dbReference>
<protein>
    <recommendedName>
        <fullName evidence="4">2-amino-4-hydroxy-6-hydroxymethyldihydropteridine pyrophosphokinase</fullName>
        <ecNumber evidence="3">2.7.6.3</ecNumber>
    </recommendedName>
    <alternativeName>
        <fullName evidence="11">6-hydroxymethyl-7,8-dihydropterin pyrophosphokinase</fullName>
    </alternativeName>
    <alternativeName>
        <fullName evidence="12">7,8-dihydro-6-hydroxymethylpterin-pyrophosphokinase</fullName>
    </alternativeName>
</protein>
<dbReference type="RefSeq" id="WP_184100581.1">
    <property type="nucleotide sequence ID" value="NZ_JACHHN010000004.1"/>
</dbReference>
<dbReference type="UniPathway" id="UPA00077">
    <property type="reaction ID" value="UER00155"/>
</dbReference>
<sequence>MNTLHRAFIALGANLDDPAAQLAAAVSALGELPQTTLVACSRFYASAPVGYADQPDFVNAVAELATSLTPDELLQGLLQIESLQGRQRTFRNAPRTLDLDVLLYDNITRQDAHLIIPHPRMHERAFVLVPLAEIAPDVVIPGLGLATAFLGKVASQTLHPLG</sequence>
<keyword evidence="9" id="KW-0289">Folate biosynthesis</keyword>
<keyword evidence="6" id="KW-0547">Nucleotide-binding</keyword>
<evidence type="ECO:0000256" key="7">
    <source>
        <dbReference type="ARBA" id="ARBA00022777"/>
    </source>
</evidence>
<evidence type="ECO:0000259" key="13">
    <source>
        <dbReference type="PROSITE" id="PS00794"/>
    </source>
</evidence>
<organism evidence="14 15">
    <name type="scientific">Silvimonas terrae</name>
    <dbReference type="NCBI Taxonomy" id="300266"/>
    <lineage>
        <taxon>Bacteria</taxon>
        <taxon>Pseudomonadati</taxon>
        <taxon>Pseudomonadota</taxon>
        <taxon>Betaproteobacteria</taxon>
        <taxon>Neisseriales</taxon>
        <taxon>Chitinibacteraceae</taxon>
        <taxon>Silvimonas</taxon>
    </lineage>
</organism>